<feature type="region of interest" description="Disordered" evidence="1">
    <location>
        <begin position="135"/>
        <end position="189"/>
    </location>
</feature>
<dbReference type="GO" id="GO:0070555">
    <property type="term" value="P:response to interleukin-1"/>
    <property type="evidence" value="ECO:0007669"/>
    <property type="project" value="TreeGrafter"/>
</dbReference>
<feature type="compositionally biased region" description="Basic and acidic residues" evidence="1">
    <location>
        <begin position="180"/>
        <end position="189"/>
    </location>
</feature>
<dbReference type="GO" id="GO:0045780">
    <property type="term" value="P:positive regulation of bone resorption"/>
    <property type="evidence" value="ECO:0007669"/>
    <property type="project" value="TreeGrafter"/>
</dbReference>
<dbReference type="GO" id="GO:0072674">
    <property type="term" value="P:multinuclear osteoclast differentiation"/>
    <property type="evidence" value="ECO:0007669"/>
    <property type="project" value="TreeGrafter"/>
</dbReference>
<evidence type="ECO:0000256" key="1">
    <source>
        <dbReference type="SAM" id="MobiDB-lite"/>
    </source>
</evidence>
<dbReference type="PANTHER" id="PTHR47134">
    <property type="entry name" value="TUMOR NECROSIS FACTOR RECEPTOR SUPERFAMILY MEMBER 11A"/>
    <property type="match status" value="1"/>
</dbReference>
<organism evidence="2 3">
    <name type="scientific">Pleurodeles waltl</name>
    <name type="common">Iberian ribbed newt</name>
    <dbReference type="NCBI Taxonomy" id="8319"/>
    <lineage>
        <taxon>Eukaryota</taxon>
        <taxon>Metazoa</taxon>
        <taxon>Chordata</taxon>
        <taxon>Craniata</taxon>
        <taxon>Vertebrata</taxon>
        <taxon>Euteleostomi</taxon>
        <taxon>Amphibia</taxon>
        <taxon>Batrachia</taxon>
        <taxon>Caudata</taxon>
        <taxon>Salamandroidea</taxon>
        <taxon>Salamandridae</taxon>
        <taxon>Pleurodelinae</taxon>
        <taxon>Pleurodeles</taxon>
    </lineage>
</organism>
<dbReference type="PANTHER" id="PTHR47134:SF1">
    <property type="entry name" value="TUMOR NECROSIS FACTOR RECEPTOR SUPERFAMILY MEMBER 11A"/>
    <property type="match status" value="1"/>
</dbReference>
<sequence>MVTGWPALGSVFAQIHTKALSALQAASAALMHLQLVSPYTWQMRFLGNGVLLSMSYSADSNVTGNSNSTFISSGQVMNFKGDIIVVYVTQNSQEAPSIAGATDDNVGNPVQEENQSRCDSFVGNIQQNKEKFVEAPEEDGVPRASLDFETGLRPTVQAESPGINKMYHYSPGVAPPPVQEEGKPKPFIQ</sequence>
<comment type="caution">
    <text evidence="2">The sequence shown here is derived from an EMBL/GenBank/DDBJ whole genome shotgun (WGS) entry which is preliminary data.</text>
</comment>
<dbReference type="GO" id="GO:0019955">
    <property type="term" value="F:cytokine binding"/>
    <property type="evidence" value="ECO:0007669"/>
    <property type="project" value="TreeGrafter"/>
</dbReference>
<dbReference type="EMBL" id="JANPWB010000003">
    <property type="protein sequence ID" value="KAJ1202571.1"/>
    <property type="molecule type" value="Genomic_DNA"/>
</dbReference>
<evidence type="ECO:0000313" key="3">
    <source>
        <dbReference type="Proteomes" id="UP001066276"/>
    </source>
</evidence>
<protein>
    <submittedName>
        <fullName evidence="2">Uncharacterized protein</fullName>
    </submittedName>
</protein>
<dbReference type="GO" id="GO:0009897">
    <property type="term" value="C:external side of plasma membrane"/>
    <property type="evidence" value="ECO:0007669"/>
    <property type="project" value="TreeGrafter"/>
</dbReference>
<gene>
    <name evidence="2" type="ORF">NDU88_006369</name>
</gene>
<dbReference type="Proteomes" id="UP001066276">
    <property type="component" value="Chromosome 2_1"/>
</dbReference>
<dbReference type="GO" id="GO:0001503">
    <property type="term" value="P:ossification"/>
    <property type="evidence" value="ECO:0007669"/>
    <property type="project" value="TreeGrafter"/>
</dbReference>
<dbReference type="GO" id="GO:0005031">
    <property type="term" value="F:tumor necrosis factor receptor activity"/>
    <property type="evidence" value="ECO:0007669"/>
    <property type="project" value="TreeGrafter"/>
</dbReference>
<proteinExistence type="predicted"/>
<dbReference type="InterPro" id="IPR053075">
    <property type="entry name" value="TNFRSF11A"/>
</dbReference>
<accession>A0AAV7VQB7</accession>
<name>A0AAV7VQB7_PLEWA</name>
<evidence type="ECO:0000313" key="2">
    <source>
        <dbReference type="EMBL" id="KAJ1202571.1"/>
    </source>
</evidence>
<reference evidence="2" key="1">
    <citation type="journal article" date="2022" name="bioRxiv">
        <title>Sequencing and chromosome-scale assembly of the giantPleurodeles waltlgenome.</title>
        <authorList>
            <person name="Brown T."/>
            <person name="Elewa A."/>
            <person name="Iarovenko S."/>
            <person name="Subramanian E."/>
            <person name="Araus A.J."/>
            <person name="Petzold A."/>
            <person name="Susuki M."/>
            <person name="Suzuki K.-i.T."/>
            <person name="Hayashi T."/>
            <person name="Toyoda A."/>
            <person name="Oliveira C."/>
            <person name="Osipova E."/>
            <person name="Leigh N.D."/>
            <person name="Simon A."/>
            <person name="Yun M.H."/>
        </authorList>
    </citation>
    <scope>NUCLEOTIDE SEQUENCE</scope>
    <source>
        <strain evidence="2">20211129_DDA</strain>
        <tissue evidence="2">Liver</tissue>
    </source>
</reference>
<keyword evidence="3" id="KW-1185">Reference proteome</keyword>
<dbReference type="AlphaFoldDB" id="A0AAV7VQB7"/>